<dbReference type="OrthoDB" id="5241565at2"/>
<accession>A0A0T6LP98</accession>
<evidence type="ECO:0000259" key="7">
    <source>
        <dbReference type="Pfam" id="PF14378"/>
    </source>
</evidence>
<reference evidence="8 9" key="1">
    <citation type="submission" date="2015-10" db="EMBL/GenBank/DDBJ databases">
        <title>Draft genome sequence of pyrrolomycin-producing Streptomyces vitaminophilus.</title>
        <authorList>
            <person name="Graham D.E."/>
            <person name="Mahan K.M."/>
            <person name="Klingeman D.M."/>
            <person name="Hettich R.L."/>
            <person name="Parry R.J."/>
        </authorList>
    </citation>
    <scope>NUCLEOTIDE SEQUENCE [LARGE SCALE GENOMIC DNA]</scope>
    <source>
        <strain evidence="8 9">ATCC 31673</strain>
    </source>
</reference>
<keyword evidence="3 6" id="KW-1133">Transmembrane helix</keyword>
<evidence type="ECO:0000256" key="5">
    <source>
        <dbReference type="SAM" id="MobiDB-lite"/>
    </source>
</evidence>
<feature type="transmembrane region" description="Helical" evidence="6">
    <location>
        <begin position="105"/>
        <end position="124"/>
    </location>
</feature>
<dbReference type="eggNOG" id="COG0671">
    <property type="taxonomic scope" value="Bacteria"/>
</dbReference>
<dbReference type="Proteomes" id="UP000050867">
    <property type="component" value="Unassembled WGS sequence"/>
</dbReference>
<dbReference type="RefSeq" id="WP_051087443.1">
    <property type="nucleotide sequence ID" value="NZ_LLZU01000035.1"/>
</dbReference>
<feature type="region of interest" description="Disordered" evidence="5">
    <location>
        <begin position="256"/>
        <end position="369"/>
    </location>
</feature>
<evidence type="ECO:0000256" key="4">
    <source>
        <dbReference type="ARBA" id="ARBA00023136"/>
    </source>
</evidence>
<feature type="transmembrane region" description="Helical" evidence="6">
    <location>
        <begin position="75"/>
        <end position="93"/>
    </location>
</feature>
<keyword evidence="4 6" id="KW-0472">Membrane</keyword>
<feature type="compositionally biased region" description="Low complexity" evidence="5">
    <location>
        <begin position="318"/>
        <end position="334"/>
    </location>
</feature>
<comment type="subcellular location">
    <subcellularLocation>
        <location evidence="1">Membrane</location>
        <topology evidence="1">Multi-pass membrane protein</topology>
    </subcellularLocation>
</comment>
<dbReference type="EMBL" id="LLZU01000035">
    <property type="protein sequence ID" value="KRV47796.1"/>
    <property type="molecule type" value="Genomic_DNA"/>
</dbReference>
<evidence type="ECO:0000256" key="6">
    <source>
        <dbReference type="SAM" id="Phobius"/>
    </source>
</evidence>
<dbReference type="Pfam" id="PF14378">
    <property type="entry name" value="PAP2_3"/>
    <property type="match status" value="1"/>
</dbReference>
<dbReference type="AlphaFoldDB" id="A0A0T6LP98"/>
<keyword evidence="2 6" id="KW-0812">Transmembrane</keyword>
<feature type="transmembrane region" description="Helical" evidence="6">
    <location>
        <begin position="165"/>
        <end position="184"/>
    </location>
</feature>
<dbReference type="PANTHER" id="PTHR31310">
    <property type="match status" value="1"/>
</dbReference>
<feature type="domain" description="Inositolphosphotransferase Aur1/Ipt1" evidence="7">
    <location>
        <begin position="43"/>
        <end position="230"/>
    </location>
</feature>
<evidence type="ECO:0000256" key="1">
    <source>
        <dbReference type="ARBA" id="ARBA00004141"/>
    </source>
</evidence>
<dbReference type="InterPro" id="IPR026841">
    <property type="entry name" value="Aur1/Ipt1"/>
</dbReference>
<evidence type="ECO:0000313" key="9">
    <source>
        <dbReference type="Proteomes" id="UP000050867"/>
    </source>
</evidence>
<feature type="compositionally biased region" description="Polar residues" evidence="5">
    <location>
        <begin position="278"/>
        <end position="292"/>
    </location>
</feature>
<dbReference type="PANTHER" id="PTHR31310:SF7">
    <property type="entry name" value="PA-PHOSPHATASE RELATED-FAMILY PROTEIN DDB_G0268928"/>
    <property type="match status" value="1"/>
</dbReference>
<feature type="compositionally biased region" description="Basic and acidic residues" evidence="5">
    <location>
        <begin position="347"/>
        <end position="358"/>
    </location>
</feature>
<evidence type="ECO:0000256" key="2">
    <source>
        <dbReference type="ARBA" id="ARBA00022692"/>
    </source>
</evidence>
<dbReference type="STRING" id="76728.AQ490_05340"/>
<proteinExistence type="predicted"/>
<evidence type="ECO:0000256" key="3">
    <source>
        <dbReference type="ARBA" id="ARBA00022989"/>
    </source>
</evidence>
<sequence>MPPARRPRWWTEIMLVVLVYATYSSGRLLARGDVETALDHGRRILEIEQFLHINPERALNEVVTRVTALGVFFDFAYATLHYVVTPAVLIWVWRRFPGRYRAVRTWLALSTVLGLIGFILLPTAPPRLLPDSYGFVDTMAQYASFGWWGAEASAPRGLGGMTNQYAAMPSLHVGWSLWCGLLLWRYARAPWVRALGVIYPLLTIVVVMATANHYLLDAVGGALVMGLGLLLVRPALRLTSRWRNLAEQRLADRRMALRGTTPGILGPGRSRTDEDRNGQPSPSLRKGSTSRADQAPENGRNGDPASGARSEAKGLARNGTALNGTTANGTSGSGAEDGRRTLIGRQISREEPVHEAERGAGGASRASGS</sequence>
<protein>
    <recommendedName>
        <fullName evidence="7">Inositolphosphotransferase Aur1/Ipt1 domain-containing protein</fullName>
    </recommendedName>
</protein>
<dbReference type="GO" id="GO:0016020">
    <property type="term" value="C:membrane"/>
    <property type="evidence" value="ECO:0007669"/>
    <property type="project" value="UniProtKB-SubCell"/>
</dbReference>
<feature type="transmembrane region" description="Helical" evidence="6">
    <location>
        <begin position="12"/>
        <end position="30"/>
    </location>
</feature>
<comment type="caution">
    <text evidence="8">The sequence shown here is derived from an EMBL/GenBank/DDBJ whole genome shotgun (WGS) entry which is preliminary data.</text>
</comment>
<name>A0A0T6LP98_WENVI</name>
<dbReference type="CDD" id="cd03386">
    <property type="entry name" value="PAP2_Aur1_like"/>
    <property type="match status" value="1"/>
</dbReference>
<evidence type="ECO:0000313" key="8">
    <source>
        <dbReference type="EMBL" id="KRV47796.1"/>
    </source>
</evidence>
<feature type="transmembrane region" description="Helical" evidence="6">
    <location>
        <begin position="191"/>
        <end position="212"/>
    </location>
</feature>
<dbReference type="InterPro" id="IPR052185">
    <property type="entry name" value="IPC_Synthase-Related"/>
</dbReference>
<keyword evidence="9" id="KW-1185">Reference proteome</keyword>
<feature type="transmembrane region" description="Helical" evidence="6">
    <location>
        <begin position="218"/>
        <end position="236"/>
    </location>
</feature>
<gene>
    <name evidence="8" type="ORF">AQ490_05340</name>
</gene>
<organism evidence="8 9">
    <name type="scientific">Wenjunlia vitaminophila</name>
    <name type="common">Streptomyces vitaminophilus</name>
    <dbReference type="NCBI Taxonomy" id="76728"/>
    <lineage>
        <taxon>Bacteria</taxon>
        <taxon>Bacillati</taxon>
        <taxon>Actinomycetota</taxon>
        <taxon>Actinomycetes</taxon>
        <taxon>Kitasatosporales</taxon>
        <taxon>Streptomycetaceae</taxon>
        <taxon>Wenjunlia</taxon>
    </lineage>
</organism>